<gene>
    <name evidence="4" type="ORF">RBR11_07065</name>
</gene>
<name>A0ABU0XHN7_9MICO</name>
<evidence type="ECO:0000256" key="3">
    <source>
        <dbReference type="SAM" id="Phobius"/>
    </source>
</evidence>
<dbReference type="InterPro" id="IPR002347">
    <property type="entry name" value="SDR_fam"/>
</dbReference>
<sequence length="247" mass="25367">MDDARFGFRPGGTILVTGAGSGIGRATALRAAQQGLRVSAWDIAPDGLAETVRLITEGGGLARPWVGDVTDPAVVADGLDDAIAALGPIGLLHNNAGPPSSASLSFERALELCVGSVRRMTAAWAERGPGEGAAMVVTTSVAGNLVGTDSDWYSAAKAGLMGYVRHLAAHRAAEFRSNGVAPGMTDTPRLAGFAASPMGERVLGRIPLRRMASPDDIAFATLFLLSPLAGYVNGVFLPVDGGWTVTQ</sequence>
<evidence type="ECO:0000256" key="2">
    <source>
        <dbReference type="ARBA" id="ARBA00023002"/>
    </source>
</evidence>
<keyword evidence="3" id="KW-0472">Membrane</keyword>
<dbReference type="GO" id="GO:0016491">
    <property type="term" value="F:oxidoreductase activity"/>
    <property type="evidence" value="ECO:0007669"/>
    <property type="project" value="UniProtKB-KW"/>
</dbReference>
<reference evidence="4 5" key="1">
    <citation type="submission" date="2023-08" db="EMBL/GenBank/DDBJ databases">
        <title>Microbacterium sp. nov., isolated from a waste landfill.</title>
        <authorList>
            <person name="Wen W."/>
        </authorList>
    </citation>
    <scope>NUCLEOTIDE SEQUENCE [LARGE SCALE GENOMIC DNA]</scope>
    <source>
        <strain evidence="4 5">ASV81</strain>
    </source>
</reference>
<dbReference type="PANTHER" id="PTHR43477">
    <property type="entry name" value="DIHYDROANTICAPSIN 7-DEHYDROGENASE"/>
    <property type="match status" value="1"/>
</dbReference>
<evidence type="ECO:0000256" key="1">
    <source>
        <dbReference type="ARBA" id="ARBA00006484"/>
    </source>
</evidence>
<feature type="transmembrane region" description="Helical" evidence="3">
    <location>
        <begin position="217"/>
        <end position="237"/>
    </location>
</feature>
<comment type="caution">
    <text evidence="4">The sequence shown here is derived from an EMBL/GenBank/DDBJ whole genome shotgun (WGS) entry which is preliminary data.</text>
</comment>
<dbReference type="RefSeq" id="WP_308488613.1">
    <property type="nucleotide sequence ID" value="NZ_JAVFCB010000003.1"/>
</dbReference>
<dbReference type="EC" id="1.-.-.-" evidence="4"/>
<keyword evidence="3" id="KW-0812">Transmembrane</keyword>
<dbReference type="SUPFAM" id="SSF51735">
    <property type="entry name" value="NAD(P)-binding Rossmann-fold domains"/>
    <property type="match status" value="1"/>
</dbReference>
<evidence type="ECO:0000313" key="5">
    <source>
        <dbReference type="Proteomes" id="UP001230289"/>
    </source>
</evidence>
<protein>
    <submittedName>
        <fullName evidence="4">SDR family oxidoreductase</fullName>
        <ecNumber evidence="4">1.-.-.-</ecNumber>
    </submittedName>
</protein>
<accession>A0ABU0XHN7</accession>
<dbReference type="InterPro" id="IPR051122">
    <property type="entry name" value="SDR_DHRS6-like"/>
</dbReference>
<comment type="similarity">
    <text evidence="1">Belongs to the short-chain dehydrogenases/reductases (SDR) family.</text>
</comment>
<dbReference type="PANTHER" id="PTHR43477:SF1">
    <property type="entry name" value="DIHYDROANTICAPSIN 7-DEHYDROGENASE"/>
    <property type="match status" value="1"/>
</dbReference>
<evidence type="ECO:0000313" key="4">
    <source>
        <dbReference type="EMBL" id="MDQ4213675.1"/>
    </source>
</evidence>
<dbReference type="InterPro" id="IPR036291">
    <property type="entry name" value="NAD(P)-bd_dom_sf"/>
</dbReference>
<dbReference type="PROSITE" id="PS00061">
    <property type="entry name" value="ADH_SHORT"/>
    <property type="match status" value="1"/>
</dbReference>
<dbReference type="Proteomes" id="UP001230289">
    <property type="component" value="Unassembled WGS sequence"/>
</dbReference>
<dbReference type="EMBL" id="JAVFCB010000003">
    <property type="protein sequence ID" value="MDQ4213675.1"/>
    <property type="molecule type" value="Genomic_DNA"/>
</dbReference>
<dbReference type="CDD" id="cd05233">
    <property type="entry name" value="SDR_c"/>
    <property type="match status" value="1"/>
</dbReference>
<proteinExistence type="inferred from homology"/>
<dbReference type="InterPro" id="IPR020904">
    <property type="entry name" value="Sc_DH/Rdtase_CS"/>
</dbReference>
<organism evidence="4 5">
    <name type="scientific">Microbacterium capsulatum</name>
    <dbReference type="NCBI Taxonomy" id="3041921"/>
    <lineage>
        <taxon>Bacteria</taxon>
        <taxon>Bacillati</taxon>
        <taxon>Actinomycetota</taxon>
        <taxon>Actinomycetes</taxon>
        <taxon>Micrococcales</taxon>
        <taxon>Microbacteriaceae</taxon>
        <taxon>Microbacterium</taxon>
    </lineage>
</organism>
<keyword evidence="3" id="KW-1133">Transmembrane helix</keyword>
<keyword evidence="2 4" id="KW-0560">Oxidoreductase</keyword>
<dbReference type="Pfam" id="PF13561">
    <property type="entry name" value="adh_short_C2"/>
    <property type="match status" value="1"/>
</dbReference>
<keyword evidence="5" id="KW-1185">Reference proteome</keyword>
<dbReference type="PRINTS" id="PR00081">
    <property type="entry name" value="GDHRDH"/>
</dbReference>
<dbReference type="Gene3D" id="3.40.50.720">
    <property type="entry name" value="NAD(P)-binding Rossmann-like Domain"/>
    <property type="match status" value="1"/>
</dbReference>